<feature type="transmembrane region" description="Helical" evidence="10">
    <location>
        <begin position="88"/>
        <end position="106"/>
    </location>
</feature>
<feature type="transmembrane region" description="Helical" evidence="10">
    <location>
        <begin position="256"/>
        <end position="278"/>
    </location>
</feature>
<evidence type="ECO:0000256" key="10">
    <source>
        <dbReference type="SAM" id="Phobius"/>
    </source>
</evidence>
<evidence type="ECO:0000256" key="6">
    <source>
        <dbReference type="ARBA" id="ARBA00022692"/>
    </source>
</evidence>
<gene>
    <name evidence="12" type="ORF">FE263_18470</name>
</gene>
<dbReference type="InterPro" id="IPR020846">
    <property type="entry name" value="MFS_dom"/>
</dbReference>
<evidence type="ECO:0000256" key="7">
    <source>
        <dbReference type="ARBA" id="ARBA00022989"/>
    </source>
</evidence>
<dbReference type="PRINTS" id="PR00171">
    <property type="entry name" value="SUGRTRNSPORT"/>
</dbReference>
<dbReference type="InterPro" id="IPR050814">
    <property type="entry name" value="Myo-inositol_Transporter"/>
</dbReference>
<accession>A0A5R9J0H1</accession>
<keyword evidence="4" id="KW-1003">Cell membrane</keyword>
<evidence type="ECO:0000256" key="2">
    <source>
        <dbReference type="ARBA" id="ARBA00010992"/>
    </source>
</evidence>
<evidence type="ECO:0000256" key="3">
    <source>
        <dbReference type="ARBA" id="ARBA00022448"/>
    </source>
</evidence>
<dbReference type="PANTHER" id="PTHR48020">
    <property type="entry name" value="PROTON MYO-INOSITOL COTRANSPORTER"/>
    <property type="match status" value="1"/>
</dbReference>
<feature type="transmembrane region" description="Helical" evidence="10">
    <location>
        <begin position="55"/>
        <end position="76"/>
    </location>
</feature>
<feature type="transmembrane region" description="Helical" evidence="10">
    <location>
        <begin position="429"/>
        <end position="449"/>
    </location>
</feature>
<feature type="transmembrane region" description="Helical" evidence="10">
    <location>
        <begin position="12"/>
        <end position="35"/>
    </location>
</feature>
<feature type="transmembrane region" description="Helical" evidence="10">
    <location>
        <begin position="399"/>
        <end position="423"/>
    </location>
</feature>
<feature type="transmembrane region" description="Helical" evidence="10">
    <location>
        <begin position="146"/>
        <end position="164"/>
    </location>
</feature>
<evidence type="ECO:0000256" key="8">
    <source>
        <dbReference type="ARBA" id="ARBA00023136"/>
    </source>
</evidence>
<keyword evidence="3 9" id="KW-0813">Transport</keyword>
<dbReference type="GO" id="GO:0022857">
    <property type="term" value="F:transmembrane transporter activity"/>
    <property type="evidence" value="ECO:0007669"/>
    <property type="project" value="InterPro"/>
</dbReference>
<dbReference type="AlphaFoldDB" id="A0A5R9J0H1"/>
<dbReference type="Pfam" id="PF00083">
    <property type="entry name" value="Sugar_tr"/>
    <property type="match status" value="1"/>
</dbReference>
<dbReference type="EMBL" id="VCDI01000008">
    <property type="protein sequence ID" value="TLU71155.1"/>
    <property type="molecule type" value="Genomic_DNA"/>
</dbReference>
<evidence type="ECO:0000256" key="9">
    <source>
        <dbReference type="RuleBase" id="RU003346"/>
    </source>
</evidence>
<dbReference type="InterPro" id="IPR036259">
    <property type="entry name" value="MFS_trans_sf"/>
</dbReference>
<comment type="caution">
    <text evidence="12">The sequence shown here is derived from an EMBL/GenBank/DDBJ whole genome shotgun (WGS) entry which is preliminary data.</text>
</comment>
<dbReference type="Gene3D" id="1.20.1250.20">
    <property type="entry name" value="MFS general substrate transporter like domains"/>
    <property type="match status" value="1"/>
</dbReference>
<feature type="transmembrane region" description="Helical" evidence="10">
    <location>
        <begin position="112"/>
        <end position="134"/>
    </location>
</feature>
<evidence type="ECO:0000256" key="5">
    <source>
        <dbReference type="ARBA" id="ARBA00022597"/>
    </source>
</evidence>
<name>A0A5R9J0H1_9PROT</name>
<keyword evidence="13" id="KW-1185">Reference proteome</keyword>
<comment type="similarity">
    <text evidence="2 9">Belongs to the major facilitator superfamily. Sugar transporter (TC 2.A.1.1) family.</text>
</comment>
<dbReference type="SUPFAM" id="SSF103473">
    <property type="entry name" value="MFS general substrate transporter"/>
    <property type="match status" value="1"/>
</dbReference>
<protein>
    <submittedName>
        <fullName evidence="12">Sugar porter family MFS transporter</fullName>
    </submittedName>
</protein>
<dbReference type="NCBIfam" id="TIGR00879">
    <property type="entry name" value="SP"/>
    <property type="match status" value="1"/>
</dbReference>
<dbReference type="InterPro" id="IPR005828">
    <property type="entry name" value="MFS_sugar_transport-like"/>
</dbReference>
<evidence type="ECO:0000313" key="13">
    <source>
        <dbReference type="Proteomes" id="UP000305654"/>
    </source>
</evidence>
<evidence type="ECO:0000313" key="12">
    <source>
        <dbReference type="EMBL" id="TLU71155.1"/>
    </source>
</evidence>
<keyword evidence="5" id="KW-0762">Sugar transport</keyword>
<dbReference type="FunFam" id="1.20.1250.20:FF:000218">
    <property type="entry name" value="facilitated trehalose transporter Tret1"/>
    <property type="match status" value="1"/>
</dbReference>
<sequence>MAGAPDVKLVGAATITPWLAVVLAVILLSGALFGYDQGVVSGALTSIKAEFSLSALLVEVVTSWVTLGALFGALLGGELADRLGRQRAVLIAGLVFTLGSLVEALAPDTIVLVGGRLIVGLGVGIAAVAAPLYAAELAPTALRGRFISAYQLAVAGGIFAAYLVDGWLSKVGAWRWMLGLSAAPGLMLVAVALLAPQSPRWLIRMGRRADAVTQLQKIHPGVDPSPNLDAIAAALTHDSGRASWAEVFGPEWRRPLLVGVGLAVFQQITGINAIIYYADQIFQAAGFTTQAAQTTVTTWAVGGVNVAATFIAIAFIDQLGRRKLLLAGLVGMALSLAVVGAAFEFMISVSTAHSATTSTAGIVTLAALVVFIACFAFSLGPVVWTVINEIFPGHIRGRAVAVATAVNWASAFIVSQVFLSLINVLGNSFTFWLFGLFCVIGWIWVFYAIPETKGRSLEQMQQLWKHGRTKRAA</sequence>
<feature type="transmembrane region" description="Helical" evidence="10">
    <location>
        <begin position="298"/>
        <end position="317"/>
    </location>
</feature>
<dbReference type="Proteomes" id="UP000305654">
    <property type="component" value="Unassembled WGS sequence"/>
</dbReference>
<evidence type="ECO:0000256" key="4">
    <source>
        <dbReference type="ARBA" id="ARBA00022475"/>
    </source>
</evidence>
<dbReference type="InterPro" id="IPR005829">
    <property type="entry name" value="Sugar_transporter_CS"/>
</dbReference>
<keyword evidence="6 10" id="KW-0812">Transmembrane</keyword>
<feature type="transmembrane region" description="Helical" evidence="10">
    <location>
        <begin position="324"/>
        <end position="347"/>
    </location>
</feature>
<dbReference type="PROSITE" id="PS50850">
    <property type="entry name" value="MFS"/>
    <property type="match status" value="1"/>
</dbReference>
<evidence type="ECO:0000259" key="11">
    <source>
        <dbReference type="PROSITE" id="PS50850"/>
    </source>
</evidence>
<dbReference type="GO" id="GO:0005886">
    <property type="term" value="C:plasma membrane"/>
    <property type="evidence" value="ECO:0007669"/>
    <property type="project" value="UniProtKB-SubCell"/>
</dbReference>
<organism evidence="12 13">
    <name type="scientific">Lichenicoccus roseus</name>
    <dbReference type="NCBI Taxonomy" id="2683649"/>
    <lineage>
        <taxon>Bacteria</taxon>
        <taxon>Pseudomonadati</taxon>
        <taxon>Pseudomonadota</taxon>
        <taxon>Alphaproteobacteria</taxon>
        <taxon>Acetobacterales</taxon>
        <taxon>Acetobacteraceae</taxon>
        <taxon>Lichenicoccus</taxon>
    </lineage>
</organism>
<feature type="domain" description="Major facilitator superfamily (MFS) profile" evidence="11">
    <location>
        <begin position="22"/>
        <end position="453"/>
    </location>
</feature>
<keyword evidence="8 10" id="KW-0472">Membrane</keyword>
<dbReference type="InterPro" id="IPR003663">
    <property type="entry name" value="Sugar/inositol_transpt"/>
</dbReference>
<dbReference type="PANTHER" id="PTHR48020:SF12">
    <property type="entry name" value="PROTON MYO-INOSITOL COTRANSPORTER"/>
    <property type="match status" value="1"/>
</dbReference>
<keyword evidence="7 10" id="KW-1133">Transmembrane helix</keyword>
<comment type="subcellular location">
    <subcellularLocation>
        <location evidence="1">Cell membrane</location>
        <topology evidence="1">Multi-pass membrane protein</topology>
    </subcellularLocation>
</comment>
<dbReference type="PROSITE" id="PS00216">
    <property type="entry name" value="SUGAR_TRANSPORT_1"/>
    <property type="match status" value="1"/>
</dbReference>
<proteinExistence type="inferred from homology"/>
<dbReference type="OrthoDB" id="9784658at2"/>
<reference evidence="12 13" key="1">
    <citation type="submission" date="2019-05" db="EMBL/GenBank/DDBJ databases">
        <authorList>
            <person name="Pankratov T."/>
            <person name="Grouzdev D."/>
        </authorList>
    </citation>
    <scope>NUCLEOTIDE SEQUENCE [LARGE SCALE GENOMIC DNA]</scope>
    <source>
        <strain evidence="12 13">KEBCLARHB70R</strain>
    </source>
</reference>
<feature type="transmembrane region" description="Helical" evidence="10">
    <location>
        <begin position="176"/>
        <end position="195"/>
    </location>
</feature>
<feature type="transmembrane region" description="Helical" evidence="10">
    <location>
        <begin position="359"/>
        <end position="387"/>
    </location>
</feature>
<dbReference type="PROSITE" id="PS00217">
    <property type="entry name" value="SUGAR_TRANSPORT_2"/>
    <property type="match status" value="1"/>
</dbReference>
<evidence type="ECO:0000256" key="1">
    <source>
        <dbReference type="ARBA" id="ARBA00004651"/>
    </source>
</evidence>